<dbReference type="GO" id="GO:0055085">
    <property type="term" value="P:transmembrane transport"/>
    <property type="evidence" value="ECO:0007669"/>
    <property type="project" value="InterPro"/>
</dbReference>
<dbReference type="Pfam" id="PF21082">
    <property type="entry name" value="MS_channel_3rd"/>
    <property type="match status" value="1"/>
</dbReference>
<dbReference type="PANTHER" id="PTHR43634">
    <property type="entry name" value="OW CONDUCTANCE MECHANOSENSITIVE CHANNEL"/>
    <property type="match status" value="1"/>
</dbReference>
<evidence type="ECO:0000259" key="8">
    <source>
        <dbReference type="Pfam" id="PF00924"/>
    </source>
</evidence>
<dbReference type="Gene3D" id="1.10.287.1260">
    <property type="match status" value="1"/>
</dbReference>
<evidence type="ECO:0000313" key="12">
    <source>
        <dbReference type="Proteomes" id="UP000824065"/>
    </source>
</evidence>
<dbReference type="SUPFAM" id="SSF82689">
    <property type="entry name" value="Mechanosensitive channel protein MscS (YggB), C-terminal domain"/>
    <property type="match status" value="1"/>
</dbReference>
<evidence type="ECO:0000256" key="7">
    <source>
        <dbReference type="SAM" id="Phobius"/>
    </source>
</evidence>
<accession>A0A9D2FG20</accession>
<keyword evidence="4 7" id="KW-0812">Transmembrane</keyword>
<evidence type="ECO:0000259" key="9">
    <source>
        <dbReference type="Pfam" id="PF21082"/>
    </source>
</evidence>
<evidence type="ECO:0000256" key="6">
    <source>
        <dbReference type="ARBA" id="ARBA00023136"/>
    </source>
</evidence>
<feature type="domain" description="Mechanosensitive ion channel MscS C-terminal" evidence="9">
    <location>
        <begin position="263"/>
        <end position="348"/>
    </location>
</feature>
<sequence>MLFAIQDLQFTLGSLLLEGYPAFGARCACAGLLLAAGLLLRRWLQKWLFPHLARLPLPSHAVGILVGSFARPAAQFAALTGLYLALASLPWAAAAARPFLLKLYRVAVILLLSWGLYGASELTGLLLAGAREEVRTNKTLRSVLVKVYKVVVIVLGGLMAAQELGLPVTGILTSAGLVGLTLSLAAQDTASNLFAGMMILVERPFQIGDWVVIGSVEGSVEDITFRSTKVRALDNSLYILTNSDVCAATINNGTQRTKRLYRFTLGVEYGATRAQLEKLTADLRAMLAASPHTYEDSVVVEVSGFGASSIDLLVSAYVRTPDANTFYRMRNDLNLDLMDIVRADGLDFAFPSTSVYIKDGAAETKK</sequence>
<dbReference type="Gene3D" id="3.30.70.100">
    <property type="match status" value="1"/>
</dbReference>
<evidence type="ECO:0000256" key="3">
    <source>
        <dbReference type="ARBA" id="ARBA00022475"/>
    </source>
</evidence>
<dbReference type="Proteomes" id="UP000824065">
    <property type="component" value="Unassembled WGS sequence"/>
</dbReference>
<dbReference type="Pfam" id="PF21088">
    <property type="entry name" value="MS_channel_1st"/>
    <property type="match status" value="1"/>
</dbReference>
<evidence type="ECO:0000256" key="1">
    <source>
        <dbReference type="ARBA" id="ARBA00004651"/>
    </source>
</evidence>
<feature type="transmembrane region" description="Helical" evidence="7">
    <location>
        <begin position="106"/>
        <end position="128"/>
    </location>
</feature>
<organism evidence="11 12">
    <name type="scientific">Candidatus Faecalibacterium gallistercoris</name>
    <dbReference type="NCBI Taxonomy" id="2838579"/>
    <lineage>
        <taxon>Bacteria</taxon>
        <taxon>Bacillati</taxon>
        <taxon>Bacillota</taxon>
        <taxon>Clostridia</taxon>
        <taxon>Eubacteriales</taxon>
        <taxon>Oscillospiraceae</taxon>
        <taxon>Faecalibacterium</taxon>
    </lineage>
</organism>
<reference evidence="11" key="2">
    <citation type="submission" date="2021-04" db="EMBL/GenBank/DDBJ databases">
        <authorList>
            <person name="Gilroy R."/>
        </authorList>
    </citation>
    <scope>NUCLEOTIDE SEQUENCE</scope>
    <source>
        <strain evidence="11">ChiBcec16-3735</strain>
    </source>
</reference>
<reference evidence="11" key="1">
    <citation type="journal article" date="2021" name="PeerJ">
        <title>Extensive microbial diversity within the chicken gut microbiome revealed by metagenomics and culture.</title>
        <authorList>
            <person name="Gilroy R."/>
            <person name="Ravi A."/>
            <person name="Getino M."/>
            <person name="Pursley I."/>
            <person name="Horton D.L."/>
            <person name="Alikhan N.F."/>
            <person name="Baker D."/>
            <person name="Gharbi K."/>
            <person name="Hall N."/>
            <person name="Watson M."/>
            <person name="Adriaenssens E.M."/>
            <person name="Foster-Nyarko E."/>
            <person name="Jarju S."/>
            <person name="Secka A."/>
            <person name="Antonio M."/>
            <person name="Oren A."/>
            <person name="Chaudhuri R.R."/>
            <person name="La Ragione R."/>
            <person name="Hildebrand F."/>
            <person name="Pallen M.J."/>
        </authorList>
    </citation>
    <scope>NUCLEOTIDE SEQUENCE</scope>
    <source>
        <strain evidence="11">ChiBcec16-3735</strain>
    </source>
</reference>
<dbReference type="EMBL" id="DXBJ01000034">
    <property type="protein sequence ID" value="HIZ57966.1"/>
    <property type="molecule type" value="Genomic_DNA"/>
</dbReference>
<dbReference type="AlphaFoldDB" id="A0A9D2FG20"/>
<evidence type="ECO:0000259" key="10">
    <source>
        <dbReference type="Pfam" id="PF21088"/>
    </source>
</evidence>
<name>A0A9D2FG20_9FIRM</name>
<comment type="caution">
    <text evidence="11">The sequence shown here is derived from an EMBL/GenBank/DDBJ whole genome shotgun (WGS) entry which is preliminary data.</text>
</comment>
<feature type="transmembrane region" description="Helical" evidence="7">
    <location>
        <begin position="61"/>
        <end position="86"/>
    </location>
</feature>
<dbReference type="InterPro" id="IPR011014">
    <property type="entry name" value="MscS_channel_TM-2"/>
</dbReference>
<evidence type="ECO:0000256" key="4">
    <source>
        <dbReference type="ARBA" id="ARBA00022692"/>
    </source>
</evidence>
<feature type="transmembrane region" description="Helical" evidence="7">
    <location>
        <begin position="20"/>
        <end position="40"/>
    </location>
</feature>
<keyword evidence="5 7" id="KW-1133">Transmembrane helix</keyword>
<dbReference type="Gene3D" id="2.30.30.60">
    <property type="match status" value="1"/>
</dbReference>
<dbReference type="SUPFAM" id="SSF50182">
    <property type="entry name" value="Sm-like ribonucleoproteins"/>
    <property type="match status" value="1"/>
</dbReference>
<comment type="similarity">
    <text evidence="2">Belongs to the MscS (TC 1.A.23) family.</text>
</comment>
<keyword evidence="6 7" id="KW-0472">Membrane</keyword>
<keyword evidence="3" id="KW-1003">Cell membrane</keyword>
<evidence type="ECO:0000256" key="5">
    <source>
        <dbReference type="ARBA" id="ARBA00022989"/>
    </source>
</evidence>
<dbReference type="InterPro" id="IPR049142">
    <property type="entry name" value="MS_channel_1st"/>
</dbReference>
<dbReference type="SUPFAM" id="SSF82861">
    <property type="entry name" value="Mechanosensitive channel protein MscS (YggB), transmembrane region"/>
    <property type="match status" value="1"/>
</dbReference>
<dbReference type="InterPro" id="IPR010920">
    <property type="entry name" value="LSM_dom_sf"/>
</dbReference>
<evidence type="ECO:0000313" key="11">
    <source>
        <dbReference type="EMBL" id="HIZ57966.1"/>
    </source>
</evidence>
<dbReference type="GO" id="GO:0005886">
    <property type="term" value="C:plasma membrane"/>
    <property type="evidence" value="ECO:0007669"/>
    <property type="project" value="UniProtKB-SubCell"/>
</dbReference>
<feature type="domain" description="Mechanosensitive ion channel MscS" evidence="8">
    <location>
        <begin position="188"/>
        <end position="252"/>
    </location>
</feature>
<dbReference type="InterPro" id="IPR006685">
    <property type="entry name" value="MscS_channel_2nd"/>
</dbReference>
<evidence type="ECO:0000256" key="2">
    <source>
        <dbReference type="ARBA" id="ARBA00008017"/>
    </source>
</evidence>
<dbReference type="PANTHER" id="PTHR43634:SF2">
    <property type="entry name" value="LOW CONDUCTANCE MECHANOSENSITIVE CHANNEL YNAI"/>
    <property type="match status" value="1"/>
</dbReference>
<protein>
    <submittedName>
        <fullName evidence="11">Mechanosensitive ion channel family protein</fullName>
    </submittedName>
</protein>
<comment type="subcellular location">
    <subcellularLocation>
        <location evidence="1">Cell membrane</location>
        <topology evidence="1">Multi-pass membrane protein</topology>
    </subcellularLocation>
</comment>
<feature type="domain" description="Mechanosensitive ion channel transmembrane helices 2/3" evidence="10">
    <location>
        <begin position="147"/>
        <end position="187"/>
    </location>
</feature>
<dbReference type="InterPro" id="IPR011066">
    <property type="entry name" value="MscS_channel_C_sf"/>
</dbReference>
<dbReference type="InterPro" id="IPR045042">
    <property type="entry name" value="YnaI-like"/>
</dbReference>
<proteinExistence type="inferred from homology"/>
<dbReference type="InterPro" id="IPR023408">
    <property type="entry name" value="MscS_beta-dom_sf"/>
</dbReference>
<dbReference type="Pfam" id="PF00924">
    <property type="entry name" value="MS_channel_2nd"/>
    <property type="match status" value="1"/>
</dbReference>
<dbReference type="InterPro" id="IPR049278">
    <property type="entry name" value="MS_channel_C"/>
</dbReference>
<gene>
    <name evidence="11" type="ORF">H9725_05220</name>
</gene>